<comment type="caution">
    <text evidence="1">The sequence shown here is derived from an EMBL/GenBank/DDBJ whole genome shotgun (WGS) entry which is preliminary data.</text>
</comment>
<gene>
    <name evidence="1" type="ORF">Q5H93_13300</name>
</gene>
<reference evidence="1" key="1">
    <citation type="submission" date="2023-07" db="EMBL/GenBank/DDBJ databases">
        <authorList>
            <person name="Kim M.K."/>
        </authorList>
    </citation>
    <scope>NUCLEOTIDE SEQUENCE</scope>
    <source>
        <strain evidence="1">ASUV-10-1</strain>
    </source>
</reference>
<keyword evidence="2" id="KW-1185">Reference proteome</keyword>
<protein>
    <submittedName>
        <fullName evidence="1">Uncharacterized protein</fullName>
    </submittedName>
</protein>
<name>A0ABT9BBS3_9BACT</name>
<dbReference type="Proteomes" id="UP001176429">
    <property type="component" value="Unassembled WGS sequence"/>
</dbReference>
<accession>A0ABT9BBS3</accession>
<sequence>MTEELLLTAGFEPCPTPPPGWCQRFGTIYTSLLPRGRAYVRCLTGQAGLVEGFVGDCAQPLAYCRGLIRTPEQLLLLLA</sequence>
<proteinExistence type="predicted"/>
<dbReference type="EMBL" id="JAUQSY010000008">
    <property type="protein sequence ID" value="MDO7875715.1"/>
    <property type="molecule type" value="Genomic_DNA"/>
</dbReference>
<dbReference type="RefSeq" id="WP_305007033.1">
    <property type="nucleotide sequence ID" value="NZ_JAUQSY010000008.1"/>
</dbReference>
<evidence type="ECO:0000313" key="2">
    <source>
        <dbReference type="Proteomes" id="UP001176429"/>
    </source>
</evidence>
<evidence type="ECO:0000313" key="1">
    <source>
        <dbReference type="EMBL" id="MDO7875715.1"/>
    </source>
</evidence>
<organism evidence="1 2">
    <name type="scientific">Hymenobacter aranciens</name>
    <dbReference type="NCBI Taxonomy" id="3063996"/>
    <lineage>
        <taxon>Bacteria</taxon>
        <taxon>Pseudomonadati</taxon>
        <taxon>Bacteroidota</taxon>
        <taxon>Cytophagia</taxon>
        <taxon>Cytophagales</taxon>
        <taxon>Hymenobacteraceae</taxon>
        <taxon>Hymenobacter</taxon>
    </lineage>
</organism>